<organism evidence="3 5">
    <name type="scientific">Polyplax serrata</name>
    <name type="common">Common mouse louse</name>
    <dbReference type="NCBI Taxonomy" id="468196"/>
    <lineage>
        <taxon>Eukaryota</taxon>
        <taxon>Metazoa</taxon>
        <taxon>Ecdysozoa</taxon>
        <taxon>Arthropoda</taxon>
        <taxon>Hexapoda</taxon>
        <taxon>Insecta</taxon>
        <taxon>Pterygota</taxon>
        <taxon>Neoptera</taxon>
        <taxon>Paraneoptera</taxon>
        <taxon>Psocodea</taxon>
        <taxon>Troctomorpha</taxon>
        <taxon>Phthiraptera</taxon>
        <taxon>Anoplura</taxon>
        <taxon>Polyplacidae</taxon>
        <taxon>Polyplax</taxon>
    </lineage>
</organism>
<evidence type="ECO:0000313" key="5">
    <source>
        <dbReference type="Proteomes" id="UP001372834"/>
    </source>
</evidence>
<evidence type="ECO:0000313" key="2">
    <source>
        <dbReference type="EMBL" id="KAK6624255.1"/>
    </source>
</evidence>
<reference evidence="3 5" key="1">
    <citation type="submission" date="2023-10" db="EMBL/GenBank/DDBJ databases">
        <title>Genomes of two closely related lineages of the louse Polyplax serrata with different host specificities.</title>
        <authorList>
            <person name="Martinu J."/>
            <person name="Tarabai H."/>
            <person name="Stefka J."/>
            <person name="Hypsa V."/>
        </authorList>
    </citation>
    <scope>NUCLEOTIDE SEQUENCE [LARGE SCALE GENOMIC DNA]</scope>
    <source>
        <strain evidence="2">98ZLc_SE</strain>
        <strain evidence="3">HR10_N</strain>
    </source>
</reference>
<evidence type="ECO:0000313" key="3">
    <source>
        <dbReference type="EMBL" id="KAK6642920.1"/>
    </source>
</evidence>
<dbReference type="InterPro" id="IPR027831">
    <property type="entry name" value="DUF4485"/>
</dbReference>
<dbReference type="EMBL" id="JAWJWE010000002">
    <property type="protein sequence ID" value="KAK6642920.1"/>
    <property type="molecule type" value="Genomic_DNA"/>
</dbReference>
<dbReference type="Proteomes" id="UP001372834">
    <property type="component" value="Unassembled WGS sequence"/>
</dbReference>
<feature type="domain" description="DUF4485" evidence="1">
    <location>
        <begin position="6"/>
        <end position="87"/>
    </location>
</feature>
<dbReference type="EMBL" id="JAWJWF010000046">
    <property type="protein sequence ID" value="KAK6624255.1"/>
    <property type="molecule type" value="Genomic_DNA"/>
</dbReference>
<dbReference type="Pfam" id="PF14846">
    <property type="entry name" value="DUF4485"/>
    <property type="match status" value="1"/>
</dbReference>
<accession>A0AAN8SCW3</accession>
<dbReference type="AlphaFoldDB" id="A0AAN8SCW3"/>
<dbReference type="Proteomes" id="UP001359485">
    <property type="component" value="Unassembled WGS sequence"/>
</dbReference>
<sequence>MSENDKDEFKNAIREIGYYSMNLDNPYDRVRVVEWIRKLVAIDDSCSENVKKKNEYIQYLRIQVTRAYLQPPFTKPPPNGDLPALPELLGNLVCAKVPGLPKPGPISPCIIHKSPDGRAYISIKHVPGDGVLCYMAVTPTPTETD</sequence>
<gene>
    <name evidence="3" type="ORF">RUM43_004422</name>
    <name evidence="2" type="ORF">RUM44_011114</name>
</gene>
<proteinExistence type="predicted"/>
<protein>
    <recommendedName>
        <fullName evidence="1">DUF4485 domain-containing protein</fullName>
    </recommendedName>
</protein>
<name>A0AAN8SCW3_POLSC</name>
<comment type="caution">
    <text evidence="3">The sequence shown here is derived from an EMBL/GenBank/DDBJ whole genome shotgun (WGS) entry which is preliminary data.</text>
</comment>
<evidence type="ECO:0000259" key="1">
    <source>
        <dbReference type="Pfam" id="PF14846"/>
    </source>
</evidence>
<keyword evidence="4" id="KW-1185">Reference proteome</keyword>
<evidence type="ECO:0000313" key="4">
    <source>
        <dbReference type="Proteomes" id="UP001359485"/>
    </source>
</evidence>